<evidence type="ECO:0000313" key="3">
    <source>
        <dbReference type="EMBL" id="KAK5131281.1"/>
    </source>
</evidence>
<evidence type="ECO:0000313" key="4">
    <source>
        <dbReference type="Proteomes" id="UP001357485"/>
    </source>
</evidence>
<sequence length="655" mass="73378">MRRLADFGNWCVRCCVSFSLVALWVLIYFALWNEPHLSARRPHSIGDDGPVNRGNRHLPGSRHDHGNAVDLSTHWRLLFVFYIVLVHVLGLVVPVRACWAVWSTTKGLKKAAFTRRPRAPLAGANAPFKLAQYSPAFSLPSRSSSAPSKDTYDADDGLSEATVIYAIIVPNYKEDIDTLRETLKVLACHPQASSCYDVYVAMEQREAEATDKATKLTEEFLSAFRNISYTLHPGEISGESPGKSSNESWAAVQACRRYSLREGQKSRRDVIFTVMDADSHLSQRYFALITEMHLEYPHTADTTIYVPPIVFDRNSNSVPALVRVADLLWCGAGLSGQYSSSAIRPPTSVYSLSLSLVERVGGWDTGPEAIGEDLHMYLKCFFALSGNLTTRTVFSAASQSNVHSDRKGIRGTVATLRARYKQAKRHMWGALDTGYAVRRSFQLCWYGNSDDGEPRWRETGLTQAQLDVDYVRSADITSSTLLTPFYESSSDIAPPAPSTHWPNMIVLFHRLYEAHFLPVHLGTLVLSSLLYTATRPASAIPASLLWAFQVTAYLRTFSALGIIRLFTLYEDYHRTCVRTREEEMQRAGLAQRMRGSFVKRKFWPNVCDYALFPVSGMLFGSVPAMHAQICHFWTVDLTYTVSKKPQRKGVGPEPA</sequence>
<evidence type="ECO:0000259" key="2">
    <source>
        <dbReference type="Pfam" id="PF13632"/>
    </source>
</evidence>
<dbReference type="PANTHER" id="PTHR36851:SF1">
    <property type="entry name" value="GLYCO_TRANS_2-LIKE DOMAIN-CONTAINING PROTEIN"/>
    <property type="match status" value="1"/>
</dbReference>
<keyword evidence="1" id="KW-1133">Transmembrane helix</keyword>
<keyword evidence="1" id="KW-0472">Membrane</keyword>
<reference evidence="3 4" key="1">
    <citation type="submission" date="2023-08" db="EMBL/GenBank/DDBJ databases">
        <title>Black Yeasts Isolated from many extreme environments.</title>
        <authorList>
            <person name="Coleine C."/>
            <person name="Stajich J.E."/>
            <person name="Selbmann L."/>
        </authorList>
    </citation>
    <scope>NUCLEOTIDE SEQUENCE [LARGE SCALE GENOMIC DNA]</scope>
    <source>
        <strain evidence="3 4">CCFEE 536</strain>
    </source>
</reference>
<name>A0ABR0KUJ6_9PEZI</name>
<feature type="transmembrane region" description="Helical" evidence="1">
    <location>
        <begin position="79"/>
        <end position="102"/>
    </location>
</feature>
<dbReference type="InterPro" id="IPR001173">
    <property type="entry name" value="Glyco_trans_2-like"/>
</dbReference>
<protein>
    <recommendedName>
        <fullName evidence="2">Glycosyltransferase 2-like domain-containing protein</fullName>
    </recommendedName>
</protein>
<accession>A0ABR0KUJ6</accession>
<gene>
    <name evidence="3" type="ORF">LTR16_000899</name>
</gene>
<dbReference type="EMBL" id="JAVRRA010024652">
    <property type="protein sequence ID" value="KAK5131281.1"/>
    <property type="molecule type" value="Genomic_DNA"/>
</dbReference>
<feature type="transmembrane region" description="Helical" evidence="1">
    <location>
        <begin position="12"/>
        <end position="32"/>
    </location>
</feature>
<dbReference type="Proteomes" id="UP001357485">
    <property type="component" value="Unassembled WGS sequence"/>
</dbReference>
<dbReference type="SUPFAM" id="SSF53448">
    <property type="entry name" value="Nucleotide-diphospho-sugar transferases"/>
    <property type="match status" value="1"/>
</dbReference>
<dbReference type="PANTHER" id="PTHR36851">
    <property type="entry name" value="UNNAMED PRODUCT"/>
    <property type="match status" value="1"/>
</dbReference>
<feature type="domain" description="Glycosyltransferase 2-like" evidence="2">
    <location>
        <begin position="271"/>
        <end position="546"/>
    </location>
</feature>
<organism evidence="3 4">
    <name type="scientific">Cryomyces antarcticus</name>
    <dbReference type="NCBI Taxonomy" id="329879"/>
    <lineage>
        <taxon>Eukaryota</taxon>
        <taxon>Fungi</taxon>
        <taxon>Dikarya</taxon>
        <taxon>Ascomycota</taxon>
        <taxon>Pezizomycotina</taxon>
        <taxon>Dothideomycetes</taxon>
        <taxon>Dothideomycetes incertae sedis</taxon>
        <taxon>Cryomyces</taxon>
    </lineage>
</organism>
<proteinExistence type="predicted"/>
<keyword evidence="1" id="KW-0812">Transmembrane</keyword>
<dbReference type="InterPro" id="IPR029044">
    <property type="entry name" value="Nucleotide-diphossugar_trans"/>
</dbReference>
<evidence type="ECO:0000256" key="1">
    <source>
        <dbReference type="SAM" id="Phobius"/>
    </source>
</evidence>
<comment type="caution">
    <text evidence="3">The sequence shown here is derived from an EMBL/GenBank/DDBJ whole genome shotgun (WGS) entry which is preliminary data.</text>
</comment>
<keyword evidence="4" id="KW-1185">Reference proteome</keyword>
<dbReference type="Pfam" id="PF13632">
    <property type="entry name" value="Glyco_trans_2_3"/>
    <property type="match status" value="1"/>
</dbReference>